<keyword evidence="7" id="KW-0813">Transport</keyword>
<sequence>MAELNQSPAKNSARRTRPLGARVDLTAMVDLAFLLVTFFMLTTRLERPKVMPLAMPDGDVPGAVAESRTVTFCLGANNQVLLYRGLVSKPLAGPLVVGYGKDGLRKAITSMTAQIKLNTGGDMIAVIKPSDHSQYGNLVSMIDELNITNSQRYAVADIAKEDVDLLKLKRVY</sequence>
<dbReference type="RefSeq" id="WP_107826409.1">
    <property type="nucleotide sequence ID" value="NZ_CP160205.1"/>
</dbReference>
<dbReference type="Pfam" id="PF02472">
    <property type="entry name" value="ExbD"/>
    <property type="match status" value="1"/>
</dbReference>
<evidence type="ECO:0000313" key="9">
    <source>
        <dbReference type="EMBL" id="PTR00977.1"/>
    </source>
</evidence>
<dbReference type="GO" id="GO:0015031">
    <property type="term" value="P:protein transport"/>
    <property type="evidence" value="ECO:0007669"/>
    <property type="project" value="UniProtKB-KW"/>
</dbReference>
<organism evidence="9 10">
    <name type="scientific">Mucilaginibacter yixingensis</name>
    <dbReference type="NCBI Taxonomy" id="1295612"/>
    <lineage>
        <taxon>Bacteria</taxon>
        <taxon>Pseudomonadati</taxon>
        <taxon>Bacteroidota</taxon>
        <taxon>Sphingobacteriia</taxon>
        <taxon>Sphingobacteriales</taxon>
        <taxon>Sphingobacteriaceae</taxon>
        <taxon>Mucilaginibacter</taxon>
    </lineage>
</organism>
<dbReference type="PANTHER" id="PTHR30558:SF3">
    <property type="entry name" value="BIOPOLYMER TRANSPORT PROTEIN EXBD-RELATED"/>
    <property type="match status" value="1"/>
</dbReference>
<dbReference type="EMBL" id="QAOQ01000001">
    <property type="protein sequence ID" value="PTR00977.1"/>
    <property type="molecule type" value="Genomic_DNA"/>
</dbReference>
<reference evidence="9 10" key="1">
    <citation type="submission" date="2018-04" db="EMBL/GenBank/DDBJ databases">
        <title>Genomic Encyclopedia of Archaeal and Bacterial Type Strains, Phase II (KMG-II): from individual species to whole genera.</title>
        <authorList>
            <person name="Goeker M."/>
        </authorList>
    </citation>
    <scope>NUCLEOTIDE SEQUENCE [LARGE SCALE GENOMIC DNA]</scope>
    <source>
        <strain evidence="9 10">DSM 26809</strain>
    </source>
</reference>
<evidence type="ECO:0000256" key="1">
    <source>
        <dbReference type="ARBA" id="ARBA00004162"/>
    </source>
</evidence>
<evidence type="ECO:0000256" key="6">
    <source>
        <dbReference type="ARBA" id="ARBA00023136"/>
    </source>
</evidence>
<gene>
    <name evidence="9" type="ORF">C8P68_101207</name>
</gene>
<name>A0A2T5JEW2_9SPHI</name>
<dbReference type="Proteomes" id="UP000244168">
    <property type="component" value="Unassembled WGS sequence"/>
</dbReference>
<keyword evidence="7" id="KW-0653">Protein transport</keyword>
<dbReference type="GO" id="GO:0022857">
    <property type="term" value="F:transmembrane transporter activity"/>
    <property type="evidence" value="ECO:0007669"/>
    <property type="project" value="InterPro"/>
</dbReference>
<protein>
    <submittedName>
        <fullName evidence="9">Outer membrane transport energization protein ExbD</fullName>
    </submittedName>
</protein>
<comment type="subcellular location">
    <subcellularLocation>
        <location evidence="1">Cell membrane</location>
        <topology evidence="1">Single-pass membrane protein</topology>
    </subcellularLocation>
    <subcellularLocation>
        <location evidence="7">Cell membrane</location>
        <topology evidence="7">Single-pass type II membrane protein</topology>
    </subcellularLocation>
</comment>
<comment type="caution">
    <text evidence="9">The sequence shown here is derived from an EMBL/GenBank/DDBJ whole genome shotgun (WGS) entry which is preliminary data.</text>
</comment>
<keyword evidence="6 8" id="KW-0472">Membrane</keyword>
<keyword evidence="3" id="KW-1003">Cell membrane</keyword>
<evidence type="ECO:0000256" key="5">
    <source>
        <dbReference type="ARBA" id="ARBA00022989"/>
    </source>
</evidence>
<evidence type="ECO:0000256" key="4">
    <source>
        <dbReference type="ARBA" id="ARBA00022692"/>
    </source>
</evidence>
<evidence type="ECO:0000256" key="2">
    <source>
        <dbReference type="ARBA" id="ARBA00005811"/>
    </source>
</evidence>
<evidence type="ECO:0000256" key="8">
    <source>
        <dbReference type="SAM" id="Phobius"/>
    </source>
</evidence>
<dbReference type="PANTHER" id="PTHR30558">
    <property type="entry name" value="EXBD MEMBRANE COMPONENT OF PMF-DRIVEN MACROMOLECULE IMPORT SYSTEM"/>
    <property type="match status" value="1"/>
</dbReference>
<evidence type="ECO:0000313" key="10">
    <source>
        <dbReference type="Proteomes" id="UP000244168"/>
    </source>
</evidence>
<dbReference type="GO" id="GO:0005886">
    <property type="term" value="C:plasma membrane"/>
    <property type="evidence" value="ECO:0007669"/>
    <property type="project" value="UniProtKB-SubCell"/>
</dbReference>
<feature type="transmembrane region" description="Helical" evidence="8">
    <location>
        <begin position="20"/>
        <end position="41"/>
    </location>
</feature>
<keyword evidence="4 7" id="KW-0812">Transmembrane</keyword>
<comment type="similarity">
    <text evidence="2 7">Belongs to the ExbD/TolR family.</text>
</comment>
<evidence type="ECO:0000256" key="7">
    <source>
        <dbReference type="RuleBase" id="RU003879"/>
    </source>
</evidence>
<keyword evidence="10" id="KW-1185">Reference proteome</keyword>
<proteinExistence type="inferred from homology"/>
<evidence type="ECO:0000256" key="3">
    <source>
        <dbReference type="ARBA" id="ARBA00022475"/>
    </source>
</evidence>
<keyword evidence="5 8" id="KW-1133">Transmembrane helix</keyword>
<dbReference type="InterPro" id="IPR003400">
    <property type="entry name" value="ExbD"/>
</dbReference>
<accession>A0A2T5JEW2</accession>
<dbReference type="AlphaFoldDB" id="A0A2T5JEW2"/>
<dbReference type="OrthoDB" id="952702at2"/>